<comment type="subcellular location">
    <subcellularLocation>
        <location evidence="4">Cytoplasm</location>
    </subcellularLocation>
</comment>
<dbReference type="HAMAP" id="MF_00688">
    <property type="entry name" value="Leu_Phe_trans"/>
    <property type="match status" value="1"/>
</dbReference>
<keyword evidence="6" id="KW-1185">Reference proteome</keyword>
<dbReference type="RefSeq" id="WP_095041917.1">
    <property type="nucleotide sequence ID" value="NZ_LN890655.1"/>
</dbReference>
<dbReference type="SUPFAM" id="SSF55729">
    <property type="entry name" value="Acyl-CoA N-acyltransferases (Nat)"/>
    <property type="match status" value="1"/>
</dbReference>
<dbReference type="InterPro" id="IPR042203">
    <property type="entry name" value="Leu/Phe-tRNA_Trfase_C"/>
</dbReference>
<comment type="catalytic activity">
    <reaction evidence="4">
        <text>L-phenylalanyl-tRNA(Phe) + an N-terminal L-alpha-aminoacyl-[protein] = an N-terminal L-phenylalanyl-L-alpha-aminoacyl-[protein] + tRNA(Phe)</text>
        <dbReference type="Rhea" id="RHEA:43632"/>
        <dbReference type="Rhea" id="RHEA-COMP:9668"/>
        <dbReference type="Rhea" id="RHEA-COMP:9699"/>
        <dbReference type="Rhea" id="RHEA-COMP:10636"/>
        <dbReference type="Rhea" id="RHEA-COMP:10637"/>
        <dbReference type="ChEBI" id="CHEBI:78442"/>
        <dbReference type="ChEBI" id="CHEBI:78531"/>
        <dbReference type="ChEBI" id="CHEBI:78597"/>
        <dbReference type="ChEBI" id="CHEBI:83561"/>
        <dbReference type="EC" id="2.3.2.6"/>
    </reaction>
</comment>
<dbReference type="InterPro" id="IPR042221">
    <property type="entry name" value="Leu/Phe-tRNA_Trfase_N"/>
</dbReference>
<dbReference type="Gene3D" id="3.40.630.70">
    <property type="entry name" value="Leucyl/phenylalanyl-tRNA-protein transferase, C-terminal domain"/>
    <property type="match status" value="1"/>
</dbReference>
<accession>A0A161KA49</accession>
<keyword evidence="3 4" id="KW-0012">Acyltransferase</keyword>
<dbReference type="EMBL" id="LN890655">
    <property type="protein sequence ID" value="CUS02283.2"/>
    <property type="molecule type" value="Genomic_DNA"/>
</dbReference>
<comment type="catalytic activity">
    <reaction evidence="4">
        <text>N-terminal L-lysyl-[protein] + L-leucyl-tRNA(Leu) = N-terminal L-leucyl-L-lysyl-[protein] + tRNA(Leu) + H(+)</text>
        <dbReference type="Rhea" id="RHEA:12340"/>
        <dbReference type="Rhea" id="RHEA-COMP:9613"/>
        <dbReference type="Rhea" id="RHEA-COMP:9622"/>
        <dbReference type="Rhea" id="RHEA-COMP:12670"/>
        <dbReference type="Rhea" id="RHEA-COMP:12671"/>
        <dbReference type="ChEBI" id="CHEBI:15378"/>
        <dbReference type="ChEBI" id="CHEBI:65249"/>
        <dbReference type="ChEBI" id="CHEBI:78442"/>
        <dbReference type="ChEBI" id="CHEBI:78494"/>
        <dbReference type="ChEBI" id="CHEBI:133043"/>
        <dbReference type="EC" id="2.3.2.6"/>
    </reaction>
</comment>
<dbReference type="NCBIfam" id="TIGR00667">
    <property type="entry name" value="aat"/>
    <property type="match status" value="1"/>
</dbReference>
<dbReference type="Gene3D" id="3.30.70.3550">
    <property type="entry name" value="Leucyl/phenylalanyl-tRNA-protein transferase, N-terminal domain"/>
    <property type="match status" value="1"/>
</dbReference>
<dbReference type="EC" id="2.3.2.6" evidence="4"/>
<evidence type="ECO:0000313" key="5">
    <source>
        <dbReference type="EMBL" id="CUS02283.2"/>
    </source>
</evidence>
<dbReference type="AlphaFoldDB" id="A0A161KA49"/>
<proteinExistence type="inferred from homology"/>
<evidence type="ECO:0000313" key="6">
    <source>
        <dbReference type="Proteomes" id="UP000215027"/>
    </source>
</evidence>
<dbReference type="GO" id="GO:0008914">
    <property type="term" value="F:leucyl-tRNA--protein transferase activity"/>
    <property type="evidence" value="ECO:0007669"/>
    <property type="project" value="UniProtKB-UniRule"/>
</dbReference>
<dbReference type="PANTHER" id="PTHR30098">
    <property type="entry name" value="LEUCYL/PHENYLALANYL-TRNA--PROTEIN TRANSFERASE"/>
    <property type="match status" value="1"/>
</dbReference>
<name>A0A161KA49_9CHLR</name>
<evidence type="ECO:0000256" key="1">
    <source>
        <dbReference type="ARBA" id="ARBA00022490"/>
    </source>
</evidence>
<dbReference type="InterPro" id="IPR016181">
    <property type="entry name" value="Acyl_CoA_acyltransferase"/>
</dbReference>
<protein>
    <recommendedName>
        <fullName evidence="4">Leucyl/phenylalanyl-tRNA--protein transferase</fullName>
        <ecNumber evidence="4">2.3.2.6</ecNumber>
    </recommendedName>
    <alternativeName>
        <fullName evidence="4">L/F-transferase</fullName>
    </alternativeName>
    <alternativeName>
        <fullName evidence="4">Leucyltransferase</fullName>
    </alternativeName>
    <alternativeName>
        <fullName evidence="4">Phenyalanyltransferase</fullName>
    </alternativeName>
</protein>
<sequence length="194" mass="22065">MNLTPELLLSAYAQGLFPMAHDDDQIGWYSPDPRAILPLDRLHVSRSLQRRISAGRYSVRMNTAFAEVMLACAAPAPDRLLTWINAEIIEAYLWLHDLGFAHSVEAWLDDALVGGLYGVSLRGLFAGESMFSRGTDASKVALYYLVQRLRERGFTLLDVQFQTPHLKRLGAIEIPGWRYRRLLRQALMVDTRFD</sequence>
<evidence type="ECO:0000256" key="3">
    <source>
        <dbReference type="ARBA" id="ARBA00023315"/>
    </source>
</evidence>
<dbReference type="OrthoDB" id="9790282at2"/>
<comment type="function">
    <text evidence="4">Functions in the N-end rule pathway of protein degradation where it conjugates Leu, Phe and, less efficiently, Met from aminoacyl-tRNAs to the N-termini of proteins containing an N-terminal arginine or lysine.</text>
</comment>
<gene>
    <name evidence="4 5" type="primary">aat</name>
    <name evidence="5" type="ORF">CFX0092_A0402</name>
</gene>
<dbReference type="Proteomes" id="UP000215027">
    <property type="component" value="Chromosome I"/>
</dbReference>
<dbReference type="GO" id="GO:0005737">
    <property type="term" value="C:cytoplasm"/>
    <property type="evidence" value="ECO:0007669"/>
    <property type="project" value="UniProtKB-SubCell"/>
</dbReference>
<reference evidence="5" key="1">
    <citation type="submission" date="2016-01" db="EMBL/GenBank/DDBJ databases">
        <authorList>
            <person name="Mcilroy J.S."/>
            <person name="Karst M S."/>
            <person name="Albertsen M."/>
        </authorList>
    </citation>
    <scope>NUCLEOTIDE SEQUENCE</scope>
    <source>
        <strain evidence="5">Cfx-K</strain>
    </source>
</reference>
<dbReference type="PANTHER" id="PTHR30098:SF2">
    <property type="entry name" value="LEUCYL_PHENYLALANYL-TRNA--PROTEIN TRANSFERASE"/>
    <property type="match status" value="1"/>
</dbReference>
<comment type="catalytic activity">
    <reaction evidence="4">
        <text>N-terminal L-arginyl-[protein] + L-leucyl-tRNA(Leu) = N-terminal L-leucyl-L-arginyl-[protein] + tRNA(Leu) + H(+)</text>
        <dbReference type="Rhea" id="RHEA:50416"/>
        <dbReference type="Rhea" id="RHEA-COMP:9613"/>
        <dbReference type="Rhea" id="RHEA-COMP:9622"/>
        <dbReference type="Rhea" id="RHEA-COMP:12672"/>
        <dbReference type="Rhea" id="RHEA-COMP:12673"/>
        <dbReference type="ChEBI" id="CHEBI:15378"/>
        <dbReference type="ChEBI" id="CHEBI:64719"/>
        <dbReference type="ChEBI" id="CHEBI:78442"/>
        <dbReference type="ChEBI" id="CHEBI:78494"/>
        <dbReference type="ChEBI" id="CHEBI:133044"/>
        <dbReference type="EC" id="2.3.2.6"/>
    </reaction>
</comment>
<evidence type="ECO:0000256" key="2">
    <source>
        <dbReference type="ARBA" id="ARBA00022679"/>
    </source>
</evidence>
<keyword evidence="1 4" id="KW-0963">Cytoplasm</keyword>
<dbReference type="InterPro" id="IPR004616">
    <property type="entry name" value="Leu/Phe-tRNA_Trfase"/>
</dbReference>
<dbReference type="GO" id="GO:0030163">
    <property type="term" value="P:protein catabolic process"/>
    <property type="evidence" value="ECO:0007669"/>
    <property type="project" value="UniProtKB-UniRule"/>
</dbReference>
<dbReference type="Pfam" id="PF03588">
    <property type="entry name" value="Leu_Phe_trans"/>
    <property type="match status" value="1"/>
</dbReference>
<comment type="similarity">
    <text evidence="4">Belongs to the L/F-transferase family.</text>
</comment>
<evidence type="ECO:0000256" key="4">
    <source>
        <dbReference type="HAMAP-Rule" id="MF_00688"/>
    </source>
</evidence>
<dbReference type="KEGG" id="pbf:CFX0092_A0402"/>
<organism evidence="5 6">
    <name type="scientific">Candidatus Promineifilum breve</name>
    <dbReference type="NCBI Taxonomy" id="1806508"/>
    <lineage>
        <taxon>Bacteria</taxon>
        <taxon>Bacillati</taxon>
        <taxon>Chloroflexota</taxon>
        <taxon>Ardenticatenia</taxon>
        <taxon>Candidatus Promineifilales</taxon>
        <taxon>Candidatus Promineifilaceae</taxon>
        <taxon>Candidatus Promineifilum</taxon>
    </lineage>
</organism>
<dbReference type="FunFam" id="3.40.630.70:FF:000001">
    <property type="entry name" value="Leucyl/phenylalanyl-tRNA--protein transferase"/>
    <property type="match status" value="1"/>
</dbReference>
<keyword evidence="2 4" id="KW-0808">Transferase</keyword>